<dbReference type="AlphaFoldDB" id="A0A059EB08"/>
<organism evidence="1 2">
    <name type="scientific">Hyphomonas atlantica</name>
    <dbReference type="NCBI Taxonomy" id="1280948"/>
    <lineage>
        <taxon>Bacteria</taxon>
        <taxon>Pseudomonadati</taxon>
        <taxon>Pseudomonadota</taxon>
        <taxon>Alphaproteobacteria</taxon>
        <taxon>Hyphomonadales</taxon>
        <taxon>Hyphomonadaceae</taxon>
        <taxon>Hyphomonas</taxon>
    </lineage>
</organism>
<dbReference type="PATRIC" id="fig|1280948.3.peg.55"/>
<reference evidence="1 2" key="1">
    <citation type="journal article" date="2014" name="Antonie Van Leeuwenhoek">
        <title>Hyphomonas beringensis sp. nov. and Hyphomonas chukchiensis sp. nov., isolated from surface seawater of the Bering Sea and Chukchi Sea.</title>
        <authorList>
            <person name="Li C."/>
            <person name="Lai Q."/>
            <person name="Li G."/>
            <person name="Dong C."/>
            <person name="Wang J."/>
            <person name="Liao Y."/>
            <person name="Shao Z."/>
        </authorList>
    </citation>
    <scope>NUCLEOTIDE SEQUENCE [LARGE SCALE GENOMIC DNA]</scope>
    <source>
        <strain evidence="1 2">22II1-22F38</strain>
    </source>
</reference>
<dbReference type="eggNOG" id="ENOG503182V">
    <property type="taxonomic scope" value="Bacteria"/>
</dbReference>
<dbReference type="STRING" id="1280948.HY36_00265"/>
<accession>A0A059EB08</accession>
<evidence type="ECO:0000313" key="2">
    <source>
        <dbReference type="Proteomes" id="UP000024547"/>
    </source>
</evidence>
<sequence>MENQPAGLALRFKSRHGLRMTEFTHFTLIADGHVFEPNENYGTEIGACIMGMKVWAEDAEQAADMIVQIGKRLGFKVDGELQVYQTEPEIAAEDQPFGYDVQFTSYADMVDEDDDEDDIGNATIH</sequence>
<dbReference type="Proteomes" id="UP000024547">
    <property type="component" value="Unassembled WGS sequence"/>
</dbReference>
<keyword evidence="2" id="KW-1185">Reference proteome</keyword>
<dbReference type="EMBL" id="AWFH01000001">
    <property type="protein sequence ID" value="KCZ64838.1"/>
    <property type="molecule type" value="Genomic_DNA"/>
</dbReference>
<dbReference type="OrthoDB" id="7066912at2"/>
<protein>
    <submittedName>
        <fullName evidence="1">Uncharacterized protein</fullName>
    </submittedName>
</protein>
<evidence type="ECO:0000313" key="1">
    <source>
        <dbReference type="EMBL" id="KCZ64838.1"/>
    </source>
</evidence>
<proteinExistence type="predicted"/>
<dbReference type="RefSeq" id="WP_051602358.1">
    <property type="nucleotide sequence ID" value="NZ_AWFH01000001.1"/>
</dbReference>
<gene>
    <name evidence="1" type="ORF">HY36_00265</name>
</gene>
<name>A0A059EB08_9PROT</name>
<comment type="caution">
    <text evidence="1">The sequence shown here is derived from an EMBL/GenBank/DDBJ whole genome shotgun (WGS) entry which is preliminary data.</text>
</comment>